<dbReference type="PRINTS" id="PR01651">
    <property type="entry name" value="SECGEXPORT"/>
</dbReference>
<reference evidence="12 13" key="1">
    <citation type="submission" date="2019-02" db="EMBL/GenBank/DDBJ databases">
        <authorList>
            <person name="Manzano-Marin A."/>
            <person name="Manzano-Marin A."/>
        </authorList>
    </citation>
    <scope>NUCLEOTIDE SEQUENCE [LARGE SCALE GENOMIC DNA]</scope>
    <source>
        <strain evidence="12 13">ErCilaricifoliae</strain>
    </source>
</reference>
<organism evidence="12 13">
    <name type="scientific">Candidatus Erwinia haradaeae</name>
    <dbReference type="NCBI Taxonomy" id="1922217"/>
    <lineage>
        <taxon>Bacteria</taxon>
        <taxon>Pseudomonadati</taxon>
        <taxon>Pseudomonadota</taxon>
        <taxon>Gammaproteobacteria</taxon>
        <taxon>Enterobacterales</taxon>
        <taxon>Erwiniaceae</taxon>
        <taxon>Erwinia</taxon>
    </lineage>
</organism>
<sequence>MYTAILIVFLSIAIILISLILLQQGKGSIMGASLSSGASGTLFGSHGVNNFITFRIIPLLAILFFFLSLILGNFNSHKSLKGSSGDHLIHRVDVPAVSVPHHIPS</sequence>
<comment type="function">
    <text evidence="11">Involved in protein export. Participates in an early event of protein translocation.</text>
</comment>
<evidence type="ECO:0000256" key="5">
    <source>
        <dbReference type="ARBA" id="ARBA00022475"/>
    </source>
</evidence>
<keyword evidence="6 11" id="KW-0812">Transmembrane</keyword>
<keyword evidence="4 11" id="KW-0813">Transport</keyword>
<proteinExistence type="inferred from homology"/>
<comment type="subcellular location">
    <subcellularLocation>
        <location evidence="1 11">Cell membrane</location>
        <topology evidence="1 11">Multi-pass membrane protein</topology>
    </subcellularLocation>
</comment>
<accession>A0A451DDF6</accession>
<evidence type="ECO:0000256" key="10">
    <source>
        <dbReference type="ARBA" id="ARBA00023136"/>
    </source>
</evidence>
<evidence type="ECO:0000256" key="4">
    <source>
        <dbReference type="ARBA" id="ARBA00022448"/>
    </source>
</evidence>
<dbReference type="PANTHER" id="PTHR34182">
    <property type="entry name" value="PROTEIN-EXPORT MEMBRANE PROTEIN SECG"/>
    <property type="match status" value="1"/>
</dbReference>
<dbReference type="PANTHER" id="PTHR34182:SF1">
    <property type="entry name" value="PROTEIN-EXPORT MEMBRANE PROTEIN SECG"/>
    <property type="match status" value="1"/>
</dbReference>
<feature type="transmembrane region" description="Helical" evidence="11">
    <location>
        <begin position="56"/>
        <end position="74"/>
    </location>
</feature>
<dbReference type="GO" id="GO:0065002">
    <property type="term" value="P:intracellular protein transmembrane transport"/>
    <property type="evidence" value="ECO:0007669"/>
    <property type="project" value="TreeGrafter"/>
</dbReference>
<evidence type="ECO:0000256" key="7">
    <source>
        <dbReference type="ARBA" id="ARBA00022927"/>
    </source>
</evidence>
<evidence type="ECO:0000256" key="1">
    <source>
        <dbReference type="ARBA" id="ARBA00004651"/>
    </source>
</evidence>
<keyword evidence="9 11" id="KW-0811">Translocation</keyword>
<gene>
    <name evidence="12" type="primary">secG</name>
    <name evidence="12" type="ORF">ERCILAFE3058_535</name>
</gene>
<dbReference type="Pfam" id="PF03840">
    <property type="entry name" value="SecG"/>
    <property type="match status" value="1"/>
</dbReference>
<protein>
    <recommendedName>
        <fullName evidence="3 11">Protein-export membrane protein SecG</fullName>
    </recommendedName>
</protein>
<comment type="similarity">
    <text evidence="2 11">Belongs to the SecG family.</text>
</comment>
<keyword evidence="10 11" id="KW-0472">Membrane</keyword>
<dbReference type="GO" id="GO:0043952">
    <property type="term" value="P:protein transport by the Sec complex"/>
    <property type="evidence" value="ECO:0007669"/>
    <property type="project" value="TreeGrafter"/>
</dbReference>
<dbReference type="InterPro" id="IPR004692">
    <property type="entry name" value="SecG"/>
</dbReference>
<name>A0A451DDF6_9GAMM</name>
<keyword evidence="7 11" id="KW-0653">Protein transport</keyword>
<evidence type="ECO:0000256" key="2">
    <source>
        <dbReference type="ARBA" id="ARBA00008445"/>
    </source>
</evidence>
<evidence type="ECO:0000313" key="13">
    <source>
        <dbReference type="Proteomes" id="UP000294418"/>
    </source>
</evidence>
<evidence type="ECO:0000256" key="3">
    <source>
        <dbReference type="ARBA" id="ARBA00017876"/>
    </source>
</evidence>
<dbReference type="GO" id="GO:0005886">
    <property type="term" value="C:plasma membrane"/>
    <property type="evidence" value="ECO:0007669"/>
    <property type="project" value="UniProtKB-SubCell"/>
</dbReference>
<evidence type="ECO:0000256" key="6">
    <source>
        <dbReference type="ARBA" id="ARBA00022692"/>
    </source>
</evidence>
<evidence type="ECO:0000256" key="8">
    <source>
        <dbReference type="ARBA" id="ARBA00022989"/>
    </source>
</evidence>
<dbReference type="RefSeq" id="WP_157989905.1">
    <property type="nucleotide sequence ID" value="NZ_LR217720.1"/>
</dbReference>
<evidence type="ECO:0000256" key="11">
    <source>
        <dbReference type="RuleBase" id="RU365087"/>
    </source>
</evidence>
<dbReference type="AlphaFoldDB" id="A0A451DDF6"/>
<comment type="caution">
    <text evidence="11">Lacks conserved residue(s) required for the propagation of feature annotation.</text>
</comment>
<evidence type="ECO:0000313" key="12">
    <source>
        <dbReference type="EMBL" id="VFP84442.1"/>
    </source>
</evidence>
<dbReference type="GO" id="GO:0015450">
    <property type="term" value="F:protein-transporting ATPase activity"/>
    <property type="evidence" value="ECO:0007669"/>
    <property type="project" value="UniProtKB-UniRule"/>
</dbReference>
<keyword evidence="8 11" id="KW-1133">Transmembrane helix</keyword>
<dbReference type="GO" id="GO:0009306">
    <property type="term" value="P:protein secretion"/>
    <property type="evidence" value="ECO:0007669"/>
    <property type="project" value="UniProtKB-UniRule"/>
</dbReference>
<keyword evidence="5 11" id="KW-1003">Cell membrane</keyword>
<dbReference type="Proteomes" id="UP000294418">
    <property type="component" value="Chromosome"/>
</dbReference>
<dbReference type="EMBL" id="LR217720">
    <property type="protein sequence ID" value="VFP84442.1"/>
    <property type="molecule type" value="Genomic_DNA"/>
</dbReference>
<evidence type="ECO:0000256" key="9">
    <source>
        <dbReference type="ARBA" id="ARBA00023010"/>
    </source>
</evidence>
<dbReference type="NCBIfam" id="TIGR00810">
    <property type="entry name" value="secG"/>
    <property type="match status" value="1"/>
</dbReference>